<protein>
    <submittedName>
        <fullName evidence="1">Uncharacterized protein</fullName>
    </submittedName>
</protein>
<sequence length="15" mass="1603">MPQFNKLQIGSLVAG</sequence>
<reference evidence="1" key="1">
    <citation type="submission" date="2018-02" db="EMBL/GenBank/DDBJ databases">
        <title>Rhizophora mucronata_Transcriptome.</title>
        <authorList>
            <person name="Meera S.P."/>
            <person name="Sreeshan A."/>
            <person name="Augustine A."/>
        </authorList>
    </citation>
    <scope>NUCLEOTIDE SEQUENCE</scope>
    <source>
        <tissue evidence="1">Leaf</tissue>
    </source>
</reference>
<evidence type="ECO:0000313" key="1">
    <source>
        <dbReference type="EMBL" id="MBX54204.1"/>
    </source>
</evidence>
<proteinExistence type="predicted"/>
<accession>A0A2P2PHE0</accession>
<name>A0A2P2PHE0_RHIMU</name>
<dbReference type="EMBL" id="GGEC01073720">
    <property type="protein sequence ID" value="MBX54204.1"/>
    <property type="molecule type" value="Transcribed_RNA"/>
</dbReference>
<organism evidence="1">
    <name type="scientific">Rhizophora mucronata</name>
    <name type="common">Asiatic mangrove</name>
    <dbReference type="NCBI Taxonomy" id="61149"/>
    <lineage>
        <taxon>Eukaryota</taxon>
        <taxon>Viridiplantae</taxon>
        <taxon>Streptophyta</taxon>
        <taxon>Embryophyta</taxon>
        <taxon>Tracheophyta</taxon>
        <taxon>Spermatophyta</taxon>
        <taxon>Magnoliopsida</taxon>
        <taxon>eudicotyledons</taxon>
        <taxon>Gunneridae</taxon>
        <taxon>Pentapetalae</taxon>
        <taxon>rosids</taxon>
        <taxon>fabids</taxon>
        <taxon>Malpighiales</taxon>
        <taxon>Rhizophoraceae</taxon>
        <taxon>Rhizophora</taxon>
    </lineage>
</organism>